<evidence type="ECO:0000313" key="2">
    <source>
        <dbReference type="Proteomes" id="UP000621540"/>
    </source>
</evidence>
<gene>
    <name evidence="1" type="ORF">H8Z76_04905</name>
</gene>
<dbReference type="Pfam" id="PF08282">
    <property type="entry name" value="Hydrolase_3"/>
    <property type="match status" value="1"/>
</dbReference>
<dbReference type="SUPFAM" id="SSF56784">
    <property type="entry name" value="HAD-like"/>
    <property type="match status" value="1"/>
</dbReference>
<dbReference type="SFLD" id="SFLDS00003">
    <property type="entry name" value="Haloacid_Dehalogenase"/>
    <property type="match status" value="1"/>
</dbReference>
<dbReference type="Gene3D" id="3.30.1240.10">
    <property type="match status" value="1"/>
</dbReference>
<dbReference type="InterPro" id="IPR023214">
    <property type="entry name" value="HAD_sf"/>
</dbReference>
<reference evidence="1 2" key="1">
    <citation type="submission" date="2020-08" db="EMBL/GenBank/DDBJ databases">
        <title>Genome public.</title>
        <authorList>
            <person name="Liu C."/>
            <person name="Sun Q."/>
        </authorList>
    </citation>
    <scope>NUCLEOTIDE SEQUENCE [LARGE SCALE GENOMIC DNA]</scope>
    <source>
        <strain evidence="1 2">BX0805</strain>
    </source>
</reference>
<protein>
    <submittedName>
        <fullName evidence="1">HAD family phosphatase</fullName>
    </submittedName>
</protein>
<proteinExistence type="predicted"/>
<accession>A0ABR7I8V8</accession>
<organism evidence="1 2">
    <name type="scientific">Roseburia yibonii</name>
    <dbReference type="NCBI Taxonomy" id="2763063"/>
    <lineage>
        <taxon>Bacteria</taxon>
        <taxon>Bacillati</taxon>
        <taxon>Bacillota</taxon>
        <taxon>Clostridia</taxon>
        <taxon>Lachnospirales</taxon>
        <taxon>Lachnospiraceae</taxon>
        <taxon>Roseburia</taxon>
    </lineage>
</organism>
<dbReference type="PANTHER" id="PTHR10000">
    <property type="entry name" value="PHOSPHOSERINE PHOSPHATASE"/>
    <property type="match status" value="1"/>
</dbReference>
<dbReference type="InterPro" id="IPR006379">
    <property type="entry name" value="HAD-SF_hydro_IIB"/>
</dbReference>
<dbReference type="PANTHER" id="PTHR10000:SF53">
    <property type="entry name" value="5-AMINO-6-(5-PHOSPHO-D-RIBITYLAMINO)URACIL PHOSPHATASE YBJI-RELATED"/>
    <property type="match status" value="1"/>
</dbReference>
<comment type="caution">
    <text evidence="1">The sequence shown here is derived from an EMBL/GenBank/DDBJ whole genome shotgun (WGS) entry which is preliminary data.</text>
</comment>
<dbReference type="InterPro" id="IPR036412">
    <property type="entry name" value="HAD-like_sf"/>
</dbReference>
<dbReference type="Gene3D" id="3.40.50.1000">
    <property type="entry name" value="HAD superfamily/HAD-like"/>
    <property type="match status" value="1"/>
</dbReference>
<sequence>MKTKIKLIACDLDGTLLLDGATKCRPELFPLIEELTKRGVSFMPASGRQYPSLQRLFAPVKDKIMYLCENGALVMHLDQVLMKRQFEDGLAMRISNTVLEHPDCEVLISGECTSYVIPKDPSFVTYLRDDIGNNITVIDKPERIEEPIMKVSYFTPEDKRDGATADFKRAFGDSCLIVTSGNRWVDFAPLGTSKGSALKEIGEKLDILPEEMAAFGDNENDRTMLEFVGHPYLMETCNPTMRDVRATACRRVEDSLRQILEEME</sequence>
<keyword evidence="2" id="KW-1185">Reference proteome</keyword>
<name>A0ABR7I8V8_9FIRM</name>
<dbReference type="NCBIfam" id="TIGR01484">
    <property type="entry name" value="HAD-SF-IIB"/>
    <property type="match status" value="1"/>
</dbReference>
<dbReference type="EMBL" id="JACOQH010000003">
    <property type="protein sequence ID" value="MBC5753375.1"/>
    <property type="molecule type" value="Genomic_DNA"/>
</dbReference>
<dbReference type="Proteomes" id="UP000621540">
    <property type="component" value="Unassembled WGS sequence"/>
</dbReference>
<evidence type="ECO:0000313" key="1">
    <source>
        <dbReference type="EMBL" id="MBC5753375.1"/>
    </source>
</evidence>
<dbReference type="SFLD" id="SFLDG01140">
    <property type="entry name" value="C2.B:_Phosphomannomutase_and_P"/>
    <property type="match status" value="1"/>
</dbReference>
<dbReference type="RefSeq" id="WP_186981829.1">
    <property type="nucleotide sequence ID" value="NZ_JACOQH010000003.1"/>
</dbReference>